<dbReference type="Proteomes" id="UP000007721">
    <property type="component" value="Chromosome"/>
</dbReference>
<feature type="domain" description="Response regulatory" evidence="3">
    <location>
        <begin position="12"/>
        <end position="128"/>
    </location>
</feature>
<evidence type="ECO:0000259" key="3">
    <source>
        <dbReference type="PROSITE" id="PS50110"/>
    </source>
</evidence>
<evidence type="ECO:0000259" key="5">
    <source>
        <dbReference type="PROSITE" id="PS50113"/>
    </source>
</evidence>
<dbReference type="InterPro" id="IPR011006">
    <property type="entry name" value="CheY-like_superfamily"/>
</dbReference>
<dbReference type="InterPro" id="IPR000700">
    <property type="entry name" value="PAS-assoc_C"/>
</dbReference>
<dbReference type="InterPro" id="IPR029787">
    <property type="entry name" value="Nucleotide_cyclase"/>
</dbReference>
<sequence>MQFTTAKLFAPTLLFVEDDRSTRDLISLVIDARFPGIKLITAANGANGLELYKKHRPEIVLTDMKMPVMDGITMAKEIKQLSREAKIIILSGQTDARLLLEAIDIGISHYVLKPINQEKLQAVIKECLECSRLEQQLREQEVFIRRLSRAVEQSPVSIMITDTSGNIEYVNPRFTKLTGYSLQEAAGNKPSMLKSGQSPDDDYRRLWEIISSGGEWWGEFHNRKKDGTYYWVLTSISPIIDGDNHITHFIAFQEDITERKQAEDTIKQMAYYDALTGLPNRQLFNELMHLALAQAQRHGRLLAILFLDLDRFKVINDTLGHGVGDELLKAAALRLRECCRRDIDTVARRGGDEFIILLPDLDSVQEAVRVAQKIIVSFNRLFTLPDIELFVSTCIGISIYPDDGKDAETLIKNADMAMYRAKEQGRNRYHLYTSSMDEQALQRLTMENDLRRALQNGEFLLYYQPKINITSGRIVCFEALVRWQHPEIGLVSPNQFIPLAEDIGLIVPLGQWVLRAACRQNKSWQEMNYPPMRVAVNFSPKQFLQPMMVNMVEQVLAEEDMDPRWLEMEVTENVMLQNVDKTIDTLNRLNNLGIHISIDDFGTGYSSLSYIKKLPIQTLKIDQSFVSDIDTNKDDAAIATAVINMARSLRLNVIAEGVETVEQLKMLSDLDCQEMQGYLFSKPVSAEEVTHLLKSTEWPYLAMGHLHST</sequence>
<feature type="domain" description="PAC" evidence="5">
    <location>
        <begin position="216"/>
        <end position="268"/>
    </location>
</feature>
<dbReference type="InterPro" id="IPR052155">
    <property type="entry name" value="Biofilm_reg_signaling"/>
</dbReference>
<dbReference type="Gene3D" id="3.30.70.270">
    <property type="match status" value="1"/>
</dbReference>
<dbReference type="CDD" id="cd01948">
    <property type="entry name" value="EAL"/>
    <property type="match status" value="1"/>
</dbReference>
<dbReference type="PROSITE" id="PS50113">
    <property type="entry name" value="PAC"/>
    <property type="match status" value="1"/>
</dbReference>
<dbReference type="GO" id="GO:0071732">
    <property type="term" value="P:cellular response to nitric oxide"/>
    <property type="evidence" value="ECO:0007669"/>
    <property type="project" value="UniProtKB-ARBA"/>
</dbReference>
<dbReference type="OrthoDB" id="9777298at2"/>
<gene>
    <name evidence="8" type="ordered locus">Geob_1022</name>
</gene>
<dbReference type="SUPFAM" id="SSF55785">
    <property type="entry name" value="PYP-like sensor domain (PAS domain)"/>
    <property type="match status" value="1"/>
</dbReference>
<feature type="domain" description="PAS" evidence="4">
    <location>
        <begin position="143"/>
        <end position="201"/>
    </location>
</feature>
<dbReference type="STRING" id="316067.Geob_1022"/>
<dbReference type="CDD" id="cd01949">
    <property type="entry name" value="GGDEF"/>
    <property type="match status" value="1"/>
</dbReference>
<dbReference type="Gene3D" id="3.30.450.20">
    <property type="entry name" value="PAS domain"/>
    <property type="match status" value="1"/>
</dbReference>
<dbReference type="SMART" id="SM00267">
    <property type="entry name" value="GGDEF"/>
    <property type="match status" value="1"/>
</dbReference>
<dbReference type="GO" id="GO:0071111">
    <property type="term" value="F:cyclic-guanylate-specific phosphodiesterase activity"/>
    <property type="evidence" value="ECO:0007669"/>
    <property type="project" value="UniProtKB-EC"/>
</dbReference>
<evidence type="ECO:0000256" key="2">
    <source>
        <dbReference type="PROSITE-ProRule" id="PRU00169"/>
    </source>
</evidence>
<dbReference type="SUPFAM" id="SSF55073">
    <property type="entry name" value="Nucleotide cyclase"/>
    <property type="match status" value="1"/>
</dbReference>
<keyword evidence="2" id="KW-0597">Phosphoprotein</keyword>
<dbReference type="InterPro" id="IPR000014">
    <property type="entry name" value="PAS"/>
</dbReference>
<dbReference type="InterPro" id="IPR035919">
    <property type="entry name" value="EAL_sf"/>
</dbReference>
<dbReference type="GO" id="GO:0000160">
    <property type="term" value="P:phosphorelay signal transduction system"/>
    <property type="evidence" value="ECO:0007669"/>
    <property type="project" value="InterPro"/>
</dbReference>
<evidence type="ECO:0000313" key="8">
    <source>
        <dbReference type="EMBL" id="ACM19383.1"/>
    </source>
</evidence>
<dbReference type="SMART" id="SM00448">
    <property type="entry name" value="REC"/>
    <property type="match status" value="1"/>
</dbReference>
<dbReference type="FunFam" id="3.30.70.270:FF:000001">
    <property type="entry name" value="Diguanylate cyclase domain protein"/>
    <property type="match status" value="1"/>
</dbReference>
<keyword evidence="9" id="KW-1185">Reference proteome</keyword>
<dbReference type="eggNOG" id="COG5001">
    <property type="taxonomic scope" value="Bacteria"/>
</dbReference>
<dbReference type="RefSeq" id="WP_012646112.1">
    <property type="nucleotide sequence ID" value="NC_011979.1"/>
</dbReference>
<dbReference type="InterPro" id="IPR001789">
    <property type="entry name" value="Sig_transdc_resp-reg_receiver"/>
</dbReference>
<name>B9M2K4_GEODF</name>
<dbReference type="PANTHER" id="PTHR44757:SF2">
    <property type="entry name" value="BIOFILM ARCHITECTURE MAINTENANCE PROTEIN MBAA"/>
    <property type="match status" value="1"/>
</dbReference>
<evidence type="ECO:0000259" key="7">
    <source>
        <dbReference type="PROSITE" id="PS50887"/>
    </source>
</evidence>
<dbReference type="KEGG" id="geo:Geob_1022"/>
<dbReference type="CDD" id="cd17536">
    <property type="entry name" value="REC_YesN-like"/>
    <property type="match status" value="1"/>
</dbReference>
<feature type="domain" description="EAL" evidence="6">
    <location>
        <begin position="443"/>
        <end position="697"/>
    </location>
</feature>
<dbReference type="Gene3D" id="3.20.20.450">
    <property type="entry name" value="EAL domain"/>
    <property type="match status" value="1"/>
</dbReference>
<feature type="modified residue" description="4-aspartylphosphate" evidence="2">
    <location>
        <position position="63"/>
    </location>
</feature>
<dbReference type="PROSITE" id="PS50887">
    <property type="entry name" value="GGDEF"/>
    <property type="match status" value="1"/>
</dbReference>
<dbReference type="PANTHER" id="PTHR44757">
    <property type="entry name" value="DIGUANYLATE CYCLASE DGCP"/>
    <property type="match status" value="1"/>
</dbReference>
<dbReference type="PROSITE" id="PS50110">
    <property type="entry name" value="RESPONSE_REGULATORY"/>
    <property type="match status" value="1"/>
</dbReference>
<dbReference type="NCBIfam" id="TIGR00254">
    <property type="entry name" value="GGDEF"/>
    <property type="match status" value="1"/>
</dbReference>
<dbReference type="FunFam" id="3.20.20.450:FF:000001">
    <property type="entry name" value="Cyclic di-GMP phosphodiesterase yahA"/>
    <property type="match status" value="1"/>
</dbReference>
<dbReference type="InterPro" id="IPR000160">
    <property type="entry name" value="GGDEF_dom"/>
</dbReference>
<reference evidence="8 9" key="1">
    <citation type="submission" date="2009-01" db="EMBL/GenBank/DDBJ databases">
        <title>Complete sequence of Geobacter sp. FRC-32.</title>
        <authorList>
            <consortium name="US DOE Joint Genome Institute"/>
            <person name="Lucas S."/>
            <person name="Copeland A."/>
            <person name="Lapidus A."/>
            <person name="Glavina del Rio T."/>
            <person name="Dalin E."/>
            <person name="Tice H."/>
            <person name="Bruce D."/>
            <person name="Goodwin L."/>
            <person name="Pitluck S."/>
            <person name="Saunders E."/>
            <person name="Brettin T."/>
            <person name="Detter J.C."/>
            <person name="Han C."/>
            <person name="Larimer F."/>
            <person name="Land M."/>
            <person name="Hauser L."/>
            <person name="Kyrpides N."/>
            <person name="Ovchinnikova G."/>
            <person name="Kostka J."/>
            <person name="Richardson P."/>
        </authorList>
    </citation>
    <scope>NUCLEOTIDE SEQUENCE [LARGE SCALE GENOMIC DNA]</scope>
    <source>
        <strain evidence="9">DSM 22248 / JCM 15807 / FRC-32</strain>
    </source>
</reference>
<feature type="domain" description="GGDEF" evidence="7">
    <location>
        <begin position="300"/>
        <end position="434"/>
    </location>
</feature>
<dbReference type="InterPro" id="IPR035965">
    <property type="entry name" value="PAS-like_dom_sf"/>
</dbReference>
<dbReference type="SMART" id="SM00091">
    <property type="entry name" value="PAS"/>
    <property type="match status" value="1"/>
</dbReference>
<dbReference type="Pfam" id="PF13426">
    <property type="entry name" value="PAS_9"/>
    <property type="match status" value="1"/>
</dbReference>
<evidence type="ECO:0000256" key="1">
    <source>
        <dbReference type="ARBA" id="ARBA00051114"/>
    </source>
</evidence>
<dbReference type="CDD" id="cd00130">
    <property type="entry name" value="PAS"/>
    <property type="match status" value="1"/>
</dbReference>
<dbReference type="EMBL" id="CP001390">
    <property type="protein sequence ID" value="ACM19383.1"/>
    <property type="molecule type" value="Genomic_DNA"/>
</dbReference>
<protein>
    <submittedName>
        <fullName evidence="8">Response receiver sensor diguanylate cyclase/phosphodiesterase, PAS domain-containing</fullName>
    </submittedName>
</protein>
<evidence type="ECO:0000259" key="4">
    <source>
        <dbReference type="PROSITE" id="PS50112"/>
    </source>
</evidence>
<dbReference type="InterPro" id="IPR001610">
    <property type="entry name" value="PAC"/>
</dbReference>
<organism evidence="8 9">
    <name type="scientific">Geotalea daltonii (strain DSM 22248 / JCM 15807 / FRC-32)</name>
    <name type="common">Geobacter daltonii</name>
    <dbReference type="NCBI Taxonomy" id="316067"/>
    <lineage>
        <taxon>Bacteria</taxon>
        <taxon>Pseudomonadati</taxon>
        <taxon>Thermodesulfobacteriota</taxon>
        <taxon>Desulfuromonadia</taxon>
        <taxon>Geobacterales</taxon>
        <taxon>Geobacteraceae</taxon>
        <taxon>Geotalea</taxon>
    </lineage>
</organism>
<dbReference type="Gene3D" id="3.40.50.2300">
    <property type="match status" value="1"/>
</dbReference>
<comment type="catalytic activity">
    <reaction evidence="1">
        <text>3',3'-c-di-GMP + H2O = 5'-phosphoguanylyl(3'-&gt;5')guanosine + H(+)</text>
        <dbReference type="Rhea" id="RHEA:24902"/>
        <dbReference type="ChEBI" id="CHEBI:15377"/>
        <dbReference type="ChEBI" id="CHEBI:15378"/>
        <dbReference type="ChEBI" id="CHEBI:58754"/>
        <dbReference type="ChEBI" id="CHEBI:58805"/>
        <dbReference type="EC" id="3.1.4.52"/>
    </reaction>
    <physiologicalReaction direction="left-to-right" evidence="1">
        <dbReference type="Rhea" id="RHEA:24903"/>
    </physiologicalReaction>
</comment>
<dbReference type="InterPro" id="IPR001633">
    <property type="entry name" value="EAL_dom"/>
</dbReference>
<dbReference type="PROSITE" id="PS50112">
    <property type="entry name" value="PAS"/>
    <property type="match status" value="1"/>
</dbReference>
<accession>B9M2K4</accession>
<proteinExistence type="predicted"/>
<dbReference type="SMART" id="SM00086">
    <property type="entry name" value="PAC"/>
    <property type="match status" value="1"/>
</dbReference>
<dbReference type="AlphaFoldDB" id="B9M2K4"/>
<dbReference type="PROSITE" id="PS50883">
    <property type="entry name" value="EAL"/>
    <property type="match status" value="1"/>
</dbReference>
<dbReference type="SUPFAM" id="SSF141868">
    <property type="entry name" value="EAL domain-like"/>
    <property type="match status" value="1"/>
</dbReference>
<dbReference type="InterPro" id="IPR043128">
    <property type="entry name" value="Rev_trsase/Diguanyl_cyclase"/>
</dbReference>
<dbReference type="Pfam" id="PF00072">
    <property type="entry name" value="Response_reg"/>
    <property type="match status" value="1"/>
</dbReference>
<evidence type="ECO:0000259" key="6">
    <source>
        <dbReference type="PROSITE" id="PS50883"/>
    </source>
</evidence>
<dbReference type="SMART" id="SM00052">
    <property type="entry name" value="EAL"/>
    <property type="match status" value="1"/>
</dbReference>
<evidence type="ECO:0000313" key="9">
    <source>
        <dbReference type="Proteomes" id="UP000007721"/>
    </source>
</evidence>
<dbReference type="HOGENOM" id="CLU_000445_70_20_7"/>
<dbReference type="SUPFAM" id="SSF52172">
    <property type="entry name" value="CheY-like"/>
    <property type="match status" value="1"/>
</dbReference>
<dbReference type="Pfam" id="PF00990">
    <property type="entry name" value="GGDEF"/>
    <property type="match status" value="1"/>
</dbReference>
<dbReference type="NCBIfam" id="TIGR00229">
    <property type="entry name" value="sensory_box"/>
    <property type="match status" value="1"/>
</dbReference>
<dbReference type="Pfam" id="PF00563">
    <property type="entry name" value="EAL"/>
    <property type="match status" value="1"/>
</dbReference>